<keyword evidence="2" id="KW-1185">Reference proteome</keyword>
<name>A0A1Q2SPA9_9GAMM</name>
<dbReference type="EMBL" id="AP014836">
    <property type="protein sequence ID" value="BAW80962.1"/>
    <property type="molecule type" value="Genomic_DNA"/>
</dbReference>
<reference evidence="1 2" key="1">
    <citation type="journal article" date="2017" name="ISME J.">
        <title>An acid-tolerant ammonia-oxidizing ?-proteobacterium from soil.</title>
        <authorList>
            <person name="Hayatsu M."/>
            <person name="Tago K."/>
            <person name="Uchiyama I."/>
            <person name="Toyoda A."/>
            <person name="Wang Y."/>
            <person name="Shimomura Y."/>
            <person name="Okubo T."/>
            <person name="Kurisu F."/>
            <person name="Hirono Y."/>
            <person name="Nonaka K."/>
            <person name="Akiyama H."/>
            <person name="Itoh T."/>
            <person name="Takami H."/>
        </authorList>
    </citation>
    <scope>NUCLEOTIDE SEQUENCE [LARGE SCALE GENOMIC DNA]</scope>
    <source>
        <strain evidence="1 2">TAO100</strain>
    </source>
</reference>
<accession>A0A1Q2SPA9</accession>
<sequence>MHRIIKQDGGVLAIVLPAYDLYLDRTQDISTTELKKSLKKLITISPDELKAALSVIAQLQKDLE</sequence>
<evidence type="ECO:0000313" key="1">
    <source>
        <dbReference type="EMBL" id="BAW80962.1"/>
    </source>
</evidence>
<dbReference type="Proteomes" id="UP000243679">
    <property type="component" value="Chromosome"/>
</dbReference>
<dbReference type="KEGG" id="ntt:TAO_1592"/>
<gene>
    <name evidence="1" type="ORF">TAO_1592</name>
</gene>
<proteinExistence type="predicted"/>
<protein>
    <submittedName>
        <fullName evidence="1">Uncharacterized protein</fullName>
    </submittedName>
</protein>
<organism evidence="1 2">
    <name type="scientific">Candidatus Nitrosoglobus terrae</name>
    <dbReference type="NCBI Taxonomy" id="1630141"/>
    <lineage>
        <taxon>Bacteria</taxon>
        <taxon>Pseudomonadati</taxon>
        <taxon>Pseudomonadota</taxon>
        <taxon>Gammaproteobacteria</taxon>
        <taxon>Chromatiales</taxon>
        <taxon>Chromatiaceae</taxon>
        <taxon>Candidatus Nitrosoglobus</taxon>
    </lineage>
</organism>
<evidence type="ECO:0000313" key="2">
    <source>
        <dbReference type="Proteomes" id="UP000243679"/>
    </source>
</evidence>
<dbReference type="AlphaFoldDB" id="A0A1Q2SPA9"/>
<dbReference type="RefSeq" id="WP_197702536.1">
    <property type="nucleotide sequence ID" value="NZ_AP014836.1"/>
</dbReference>